<evidence type="ECO:0000256" key="2">
    <source>
        <dbReference type="ARBA" id="ARBA00023125"/>
    </source>
</evidence>
<proteinExistence type="inferred from homology"/>
<dbReference type="InterPro" id="IPR001845">
    <property type="entry name" value="HTH_ArsR_DNA-bd_dom"/>
</dbReference>
<dbReference type="SMART" id="SM00418">
    <property type="entry name" value="HTH_ARSR"/>
    <property type="match status" value="1"/>
</dbReference>
<organism evidence="4 5">
    <name type="scientific">Metabacillus elymi</name>
    <dbReference type="NCBI Taxonomy" id="2745198"/>
    <lineage>
        <taxon>Bacteria</taxon>
        <taxon>Bacillati</taxon>
        <taxon>Bacillota</taxon>
        <taxon>Bacilli</taxon>
        <taxon>Bacillales</taxon>
        <taxon>Bacillaceae</taxon>
        <taxon>Metabacillus</taxon>
    </lineage>
</organism>
<dbReference type="Pfam" id="PF12840">
    <property type="entry name" value="HTH_20"/>
    <property type="match status" value="1"/>
</dbReference>
<sequence length="266" mass="30579">MIDEQLTNIFKALGHPIRRQILDFLKDGPRTTGELNNCFQDVTRFAVMKHLNLLEEASLILIRREGRTRLNFINVVPLQQMYDRWVSKYQASDVASILKLKQVAERRNEQMEQALKHDTFQIEQEVMIEADRQTVFTSLTKDINQWWAYRLFGQESILTLDPKVGGSFLEDAGNGEGAIWGTVTYVKAYEEIRLNGLLGMRGAVNSAYSFKLEEKVNSTLLKLSHTAAGLLDPNWKDMHSHGWEELLGSFLKEYVETGKLPEERQS</sequence>
<feature type="domain" description="HTH arsR-type" evidence="3">
    <location>
        <begin position="1"/>
        <end position="93"/>
    </location>
</feature>
<dbReference type="PANTHER" id="PTHR38600">
    <property type="entry name" value="TRANSCRIPTIONAL REGULATORY PROTEIN"/>
    <property type="match status" value="1"/>
</dbReference>
<dbReference type="PANTHER" id="PTHR38600:SF1">
    <property type="entry name" value="TRANSCRIPTIONAL REGULATORY PROTEIN"/>
    <property type="match status" value="1"/>
</dbReference>
<dbReference type="Pfam" id="PF08327">
    <property type="entry name" value="AHSA1"/>
    <property type="match status" value="1"/>
</dbReference>
<dbReference type="PROSITE" id="PS50987">
    <property type="entry name" value="HTH_ARSR_2"/>
    <property type="match status" value="1"/>
</dbReference>
<protein>
    <submittedName>
        <fullName evidence="4">Helix-turn-helix domain-containing protein</fullName>
    </submittedName>
</protein>
<comment type="similarity">
    <text evidence="1">Belongs to the AHA1 family.</text>
</comment>
<dbReference type="InterPro" id="IPR036390">
    <property type="entry name" value="WH_DNA-bd_sf"/>
</dbReference>
<keyword evidence="2" id="KW-0238">DNA-binding</keyword>
<dbReference type="Gene3D" id="3.30.530.20">
    <property type="match status" value="1"/>
</dbReference>
<dbReference type="InterPro" id="IPR023393">
    <property type="entry name" value="START-like_dom_sf"/>
</dbReference>
<evidence type="ECO:0000313" key="4">
    <source>
        <dbReference type="EMBL" id="QNF28997.1"/>
    </source>
</evidence>
<evidence type="ECO:0000313" key="5">
    <source>
        <dbReference type="Proteomes" id="UP000515490"/>
    </source>
</evidence>
<dbReference type="CDD" id="cd00090">
    <property type="entry name" value="HTH_ARSR"/>
    <property type="match status" value="1"/>
</dbReference>
<dbReference type="InterPro" id="IPR011991">
    <property type="entry name" value="ArsR-like_HTH"/>
</dbReference>
<name>A0ABX6S600_9BACI</name>
<keyword evidence="5" id="KW-1185">Reference proteome</keyword>
<reference evidence="4 5" key="1">
    <citation type="submission" date="2020-06" db="EMBL/GenBank/DDBJ databases">
        <title>Metabacillus dokdonensis sp. nov., isolated from the rhizosphere of Elymus tsukushiensis, a plant native to the Dokdo Islands, Republic of Korea.</title>
        <authorList>
            <person name="Lee S.Y."/>
            <person name="Hwang Y.J."/>
            <person name="Son J.S."/>
            <person name="Ghim S.Y."/>
        </authorList>
    </citation>
    <scope>NUCLEOTIDE SEQUENCE [LARGE SCALE GENOMIC DNA]</scope>
    <source>
        <strain evidence="4 5">KUDC1714</strain>
    </source>
</reference>
<accession>A0ABX6S600</accession>
<gene>
    <name evidence="4" type="ORF">HUW50_16815</name>
</gene>
<dbReference type="Gene3D" id="1.10.10.10">
    <property type="entry name" value="Winged helix-like DNA-binding domain superfamily/Winged helix DNA-binding domain"/>
    <property type="match status" value="1"/>
</dbReference>
<dbReference type="CDD" id="cd07814">
    <property type="entry name" value="SRPBCC_CalC_Aha1-like"/>
    <property type="match status" value="1"/>
</dbReference>
<dbReference type="EMBL" id="CP055263">
    <property type="protein sequence ID" value="QNF28997.1"/>
    <property type="molecule type" value="Genomic_DNA"/>
</dbReference>
<evidence type="ECO:0000259" key="3">
    <source>
        <dbReference type="PROSITE" id="PS50987"/>
    </source>
</evidence>
<dbReference type="SUPFAM" id="SSF55961">
    <property type="entry name" value="Bet v1-like"/>
    <property type="match status" value="1"/>
</dbReference>
<dbReference type="SUPFAM" id="SSF46785">
    <property type="entry name" value="Winged helix' DNA-binding domain"/>
    <property type="match status" value="1"/>
</dbReference>
<dbReference type="InterPro" id="IPR036388">
    <property type="entry name" value="WH-like_DNA-bd_sf"/>
</dbReference>
<dbReference type="Proteomes" id="UP000515490">
    <property type="component" value="Chromosome"/>
</dbReference>
<dbReference type="RefSeq" id="WP_185653061.1">
    <property type="nucleotide sequence ID" value="NZ_CP055263.1"/>
</dbReference>
<dbReference type="InterPro" id="IPR013538">
    <property type="entry name" value="ASHA1/2-like_C"/>
</dbReference>
<evidence type="ECO:0000256" key="1">
    <source>
        <dbReference type="ARBA" id="ARBA00006817"/>
    </source>
</evidence>